<sequence>MTTTTGVTDSNPIRLVSSSGVTNIKCVGISGRRIHFFTDFFTSMIEIKWSWNVIIFIGGFTITWLLFGLYYWFVCHLHGDFVNYATKDWNPCITNVKSFVSTFLFSIETQTTIGYGSRSVTEECPVVYLGIFIQSIVGAGLQAALAGLVVAKIRRAKKRARTILFSTVACIVEEDDQMKLVIRVGDMRKSFILNVQVKGYFFQKMAAQSGKSYPVKYHPMTFKGEDSSLQIFLAWPTQLVHVIDEKSPLWTMSREDLKRYNCELVIILDGTVASTNMPFQAQTSYLPWDILWGHRFDTLGTKVNKSGAYILNFANFHKTHALTTPVCSARGLRKMIDAGLPVPKECPRESRHSQQSLSPDELVVRFQSADNDAYEQSTPAVNSRELGFDNNSLENSAFCHSTPNMNSRKRVSKIFSE</sequence>
<keyword evidence="3 11" id="KW-0633">Potassium transport</keyword>
<evidence type="ECO:0000256" key="8">
    <source>
        <dbReference type="ARBA" id="ARBA00023065"/>
    </source>
</evidence>
<reference evidence="15 16" key="1">
    <citation type="journal article" date="2017" name="Nat. Ecol. Evol.">
        <title>Scallop genome provides insights into evolution of bilaterian karyotype and development.</title>
        <authorList>
            <person name="Wang S."/>
            <person name="Zhang J."/>
            <person name="Jiao W."/>
            <person name="Li J."/>
            <person name="Xun X."/>
            <person name="Sun Y."/>
            <person name="Guo X."/>
            <person name="Huan P."/>
            <person name="Dong B."/>
            <person name="Zhang L."/>
            <person name="Hu X."/>
            <person name="Sun X."/>
            <person name="Wang J."/>
            <person name="Zhao C."/>
            <person name="Wang Y."/>
            <person name="Wang D."/>
            <person name="Huang X."/>
            <person name="Wang R."/>
            <person name="Lv J."/>
            <person name="Li Y."/>
            <person name="Zhang Z."/>
            <person name="Liu B."/>
            <person name="Lu W."/>
            <person name="Hui Y."/>
            <person name="Liang J."/>
            <person name="Zhou Z."/>
            <person name="Hou R."/>
            <person name="Li X."/>
            <person name="Liu Y."/>
            <person name="Li H."/>
            <person name="Ning X."/>
            <person name="Lin Y."/>
            <person name="Zhao L."/>
            <person name="Xing Q."/>
            <person name="Dou J."/>
            <person name="Li Y."/>
            <person name="Mao J."/>
            <person name="Guo H."/>
            <person name="Dou H."/>
            <person name="Li T."/>
            <person name="Mu C."/>
            <person name="Jiang W."/>
            <person name="Fu Q."/>
            <person name="Fu X."/>
            <person name="Miao Y."/>
            <person name="Liu J."/>
            <person name="Yu Q."/>
            <person name="Li R."/>
            <person name="Liao H."/>
            <person name="Li X."/>
            <person name="Kong Y."/>
            <person name="Jiang Z."/>
            <person name="Chourrout D."/>
            <person name="Li R."/>
            <person name="Bao Z."/>
        </authorList>
    </citation>
    <scope>NUCLEOTIDE SEQUENCE [LARGE SCALE GENOMIC DNA]</scope>
    <source>
        <strain evidence="15 16">PY_sf001</strain>
    </source>
</reference>
<protein>
    <submittedName>
        <fullName evidence="15">ATP-sensitive inward rectifier potassium channel 12</fullName>
    </submittedName>
</protein>
<keyword evidence="6 11" id="KW-0630">Potassium</keyword>
<proteinExistence type="inferred from homology"/>
<dbReference type="InterPro" id="IPR040445">
    <property type="entry name" value="Kir_TM"/>
</dbReference>
<evidence type="ECO:0000256" key="6">
    <source>
        <dbReference type="ARBA" id="ARBA00022958"/>
    </source>
</evidence>
<keyword evidence="10 11" id="KW-0407">Ion channel</keyword>
<dbReference type="Gene3D" id="1.10.287.70">
    <property type="match status" value="1"/>
</dbReference>
<name>A0A210PUB5_MIZYE</name>
<gene>
    <name evidence="15" type="ORF">KP79_PYT06498</name>
</gene>
<evidence type="ECO:0000256" key="4">
    <source>
        <dbReference type="ARBA" id="ARBA00022692"/>
    </source>
</evidence>
<evidence type="ECO:0000313" key="15">
    <source>
        <dbReference type="EMBL" id="OWF40090.1"/>
    </source>
</evidence>
<dbReference type="PANTHER" id="PTHR11767">
    <property type="entry name" value="INWARD RECTIFIER POTASSIUM CHANNEL"/>
    <property type="match status" value="1"/>
</dbReference>
<dbReference type="PRINTS" id="PR01320">
    <property type="entry name" value="KIRCHANNEL"/>
</dbReference>
<evidence type="ECO:0000259" key="13">
    <source>
        <dbReference type="Pfam" id="PF01007"/>
    </source>
</evidence>
<keyword evidence="9 12" id="KW-0472">Membrane</keyword>
<dbReference type="InterPro" id="IPR014756">
    <property type="entry name" value="Ig_E-set"/>
</dbReference>
<keyword evidence="8 11" id="KW-0406">Ion transport</keyword>
<comment type="similarity">
    <text evidence="11">Belongs to the inward rectifier-type potassium channel (TC 1.A.2.1) family.</text>
</comment>
<dbReference type="Pfam" id="PF01007">
    <property type="entry name" value="IRK"/>
    <property type="match status" value="1"/>
</dbReference>
<evidence type="ECO:0000256" key="5">
    <source>
        <dbReference type="ARBA" id="ARBA00022882"/>
    </source>
</evidence>
<feature type="domain" description="Inward rectifier potassium channel C-terminal" evidence="14">
    <location>
        <begin position="163"/>
        <end position="333"/>
    </location>
</feature>
<keyword evidence="2 11" id="KW-0813">Transport</keyword>
<dbReference type="GO" id="GO:0005886">
    <property type="term" value="C:plasma membrane"/>
    <property type="evidence" value="ECO:0007669"/>
    <property type="project" value="TreeGrafter"/>
</dbReference>
<evidence type="ECO:0000256" key="10">
    <source>
        <dbReference type="ARBA" id="ARBA00023303"/>
    </source>
</evidence>
<evidence type="ECO:0000259" key="14">
    <source>
        <dbReference type="Pfam" id="PF17655"/>
    </source>
</evidence>
<dbReference type="OrthoDB" id="273257at2759"/>
<dbReference type="InterPro" id="IPR041647">
    <property type="entry name" value="IRK_C"/>
</dbReference>
<keyword evidence="5 11" id="KW-0851">Voltage-gated channel</keyword>
<evidence type="ECO:0000256" key="9">
    <source>
        <dbReference type="ARBA" id="ARBA00023136"/>
    </source>
</evidence>
<dbReference type="GO" id="GO:0005242">
    <property type="term" value="F:inward rectifier potassium channel activity"/>
    <property type="evidence" value="ECO:0007669"/>
    <property type="project" value="InterPro"/>
</dbReference>
<evidence type="ECO:0000256" key="1">
    <source>
        <dbReference type="ARBA" id="ARBA00004141"/>
    </source>
</evidence>
<evidence type="ECO:0000256" key="2">
    <source>
        <dbReference type="ARBA" id="ARBA00022448"/>
    </source>
</evidence>
<organism evidence="15 16">
    <name type="scientific">Mizuhopecten yessoensis</name>
    <name type="common">Japanese scallop</name>
    <name type="synonym">Patinopecten yessoensis</name>
    <dbReference type="NCBI Taxonomy" id="6573"/>
    <lineage>
        <taxon>Eukaryota</taxon>
        <taxon>Metazoa</taxon>
        <taxon>Spiralia</taxon>
        <taxon>Lophotrochozoa</taxon>
        <taxon>Mollusca</taxon>
        <taxon>Bivalvia</taxon>
        <taxon>Autobranchia</taxon>
        <taxon>Pteriomorphia</taxon>
        <taxon>Pectinida</taxon>
        <taxon>Pectinoidea</taxon>
        <taxon>Pectinidae</taxon>
        <taxon>Mizuhopecten</taxon>
    </lineage>
</organism>
<evidence type="ECO:0000313" key="16">
    <source>
        <dbReference type="Proteomes" id="UP000242188"/>
    </source>
</evidence>
<dbReference type="GO" id="GO:1990573">
    <property type="term" value="P:potassium ion import across plasma membrane"/>
    <property type="evidence" value="ECO:0007669"/>
    <property type="project" value="TreeGrafter"/>
</dbReference>
<dbReference type="SUPFAM" id="SSF81296">
    <property type="entry name" value="E set domains"/>
    <property type="match status" value="1"/>
</dbReference>
<dbReference type="GO" id="GO:0034702">
    <property type="term" value="C:monoatomic ion channel complex"/>
    <property type="evidence" value="ECO:0007669"/>
    <property type="project" value="UniProtKB-KW"/>
</dbReference>
<feature type="transmembrane region" description="Helical" evidence="12">
    <location>
        <begin position="126"/>
        <end position="151"/>
    </location>
</feature>
<dbReference type="PANTHER" id="PTHR11767:SF61">
    <property type="entry name" value="IRK_C DOMAIN-CONTAINING PROTEIN"/>
    <property type="match status" value="1"/>
</dbReference>
<dbReference type="EMBL" id="NEDP02005488">
    <property type="protein sequence ID" value="OWF40090.1"/>
    <property type="molecule type" value="Genomic_DNA"/>
</dbReference>
<feature type="domain" description="Potassium channel inwardly rectifying transmembrane" evidence="13">
    <location>
        <begin position="17"/>
        <end position="155"/>
    </location>
</feature>
<dbReference type="Gene3D" id="2.60.40.1400">
    <property type="entry name" value="G protein-activated inward rectifier potassium channel 1"/>
    <property type="match status" value="1"/>
</dbReference>
<dbReference type="GO" id="GO:0034765">
    <property type="term" value="P:regulation of monoatomic ion transmembrane transport"/>
    <property type="evidence" value="ECO:0007669"/>
    <property type="project" value="TreeGrafter"/>
</dbReference>
<evidence type="ECO:0000256" key="11">
    <source>
        <dbReference type="RuleBase" id="RU003822"/>
    </source>
</evidence>
<accession>A0A210PUB5</accession>
<keyword evidence="4 11" id="KW-0812">Transmembrane</keyword>
<dbReference type="InterPro" id="IPR016449">
    <property type="entry name" value="K_chnl_inward-rec_Kir"/>
</dbReference>
<dbReference type="AlphaFoldDB" id="A0A210PUB5"/>
<dbReference type="FunFam" id="1.10.287.70:FF:000019">
    <property type="entry name" value="G protein-activated inward rectifier potassium channel 1"/>
    <property type="match status" value="1"/>
</dbReference>
<keyword evidence="16" id="KW-1185">Reference proteome</keyword>
<evidence type="ECO:0000256" key="3">
    <source>
        <dbReference type="ARBA" id="ARBA00022538"/>
    </source>
</evidence>
<dbReference type="InterPro" id="IPR013518">
    <property type="entry name" value="K_chnl_inward-rec_Kir_cyto"/>
</dbReference>
<dbReference type="SUPFAM" id="SSF81324">
    <property type="entry name" value="Voltage-gated potassium channels"/>
    <property type="match status" value="1"/>
</dbReference>
<evidence type="ECO:0000256" key="7">
    <source>
        <dbReference type="ARBA" id="ARBA00022989"/>
    </source>
</evidence>
<comment type="subcellular location">
    <subcellularLocation>
        <location evidence="1 11">Membrane</location>
        <topology evidence="1 11">Multi-pass membrane protein</topology>
    </subcellularLocation>
</comment>
<comment type="caution">
    <text evidence="15">The sequence shown here is derived from an EMBL/GenBank/DDBJ whole genome shotgun (WGS) entry which is preliminary data.</text>
</comment>
<keyword evidence="7 12" id="KW-1133">Transmembrane helix</keyword>
<dbReference type="Pfam" id="PF17655">
    <property type="entry name" value="IRK_C"/>
    <property type="match status" value="1"/>
</dbReference>
<evidence type="ECO:0000256" key="12">
    <source>
        <dbReference type="SAM" id="Phobius"/>
    </source>
</evidence>
<dbReference type="Proteomes" id="UP000242188">
    <property type="component" value="Unassembled WGS sequence"/>
</dbReference>
<feature type="transmembrane region" description="Helical" evidence="12">
    <location>
        <begin position="53"/>
        <end position="73"/>
    </location>
</feature>